<evidence type="ECO:0000313" key="2">
    <source>
        <dbReference type="EMBL" id="RDL31531.1"/>
    </source>
</evidence>
<dbReference type="Proteomes" id="UP000254866">
    <property type="component" value="Unassembled WGS sequence"/>
</dbReference>
<dbReference type="InterPro" id="IPR045518">
    <property type="entry name" value="2EXR"/>
</dbReference>
<dbReference type="OrthoDB" id="3473305at2759"/>
<dbReference type="RefSeq" id="XP_031865662.1">
    <property type="nucleotide sequence ID" value="XM_032018363.1"/>
</dbReference>
<dbReference type="GeneID" id="43602589"/>
<protein>
    <recommendedName>
        <fullName evidence="1">2EXR domain-containing protein</fullName>
    </recommendedName>
</protein>
<dbReference type="PANTHER" id="PTHR35910:SF1">
    <property type="entry name" value="2EXR DOMAIN-CONTAINING PROTEIN"/>
    <property type="match status" value="1"/>
</dbReference>
<evidence type="ECO:0000259" key="1">
    <source>
        <dbReference type="Pfam" id="PF20150"/>
    </source>
</evidence>
<dbReference type="Pfam" id="PF20150">
    <property type="entry name" value="2EXR"/>
    <property type="match status" value="1"/>
</dbReference>
<feature type="domain" description="2EXR" evidence="1">
    <location>
        <begin position="8"/>
        <end position="107"/>
    </location>
</feature>
<proteinExistence type="predicted"/>
<name>A0A370TBV1_9HELO</name>
<organism evidence="2 3">
    <name type="scientific">Venustampulla echinocandica</name>
    <dbReference type="NCBI Taxonomy" id="2656787"/>
    <lineage>
        <taxon>Eukaryota</taxon>
        <taxon>Fungi</taxon>
        <taxon>Dikarya</taxon>
        <taxon>Ascomycota</taxon>
        <taxon>Pezizomycotina</taxon>
        <taxon>Leotiomycetes</taxon>
        <taxon>Helotiales</taxon>
        <taxon>Pleuroascaceae</taxon>
        <taxon>Venustampulla</taxon>
    </lineage>
</organism>
<dbReference type="PANTHER" id="PTHR35910">
    <property type="entry name" value="2EXR DOMAIN-CONTAINING PROTEIN"/>
    <property type="match status" value="1"/>
</dbReference>
<gene>
    <name evidence="2" type="ORF">BP5553_09740</name>
</gene>
<dbReference type="AlphaFoldDB" id="A0A370TBV1"/>
<sequence length="257" mass="29105">MPSPTNSFPQFSSFPPELRLKIWSIALALTPARTLPFSLLKSDLDYLRLRRKACHNYPHIFCSRMPVPSLLHCCRESRHTALQNYAVGFEIFRILSLGRGDTDVETYTTCSHEVALDELHRGVYWDKTKDVVLLDDKGRLDERGSAYVWGGRTGVRFGRMKRVAMTWEAVMSAGFGSMLQWESLEVMYVVYDDAEAGFASEAPRMGTIYANETRAPEVVARLLRGGKIMNSESGPVDLKFYMGSLKQFRKYIAEGAP</sequence>
<comment type="caution">
    <text evidence="2">The sequence shown here is derived from an EMBL/GenBank/DDBJ whole genome shotgun (WGS) entry which is preliminary data.</text>
</comment>
<accession>A0A370TBV1</accession>
<reference evidence="2 3" key="1">
    <citation type="journal article" date="2018" name="IMA Fungus">
        <title>IMA Genome-F 9: Draft genome sequence of Annulohypoxylon stygium, Aspergillus mulundensis, Berkeleyomyces basicola (syn. Thielaviopsis basicola), Ceratocystis smalleyi, two Cercospora beticola strains, Coleophoma cylindrospora, Fusarium fracticaudum, Phialophora cf. hyalina, and Morchella septimelata.</title>
        <authorList>
            <person name="Wingfield B.D."/>
            <person name="Bills G.F."/>
            <person name="Dong Y."/>
            <person name="Huang W."/>
            <person name="Nel W.J."/>
            <person name="Swalarsk-Parry B.S."/>
            <person name="Vaghefi N."/>
            <person name="Wilken P.M."/>
            <person name="An Z."/>
            <person name="de Beer Z.W."/>
            <person name="De Vos L."/>
            <person name="Chen L."/>
            <person name="Duong T.A."/>
            <person name="Gao Y."/>
            <person name="Hammerbacher A."/>
            <person name="Kikkert J.R."/>
            <person name="Li Y."/>
            <person name="Li H."/>
            <person name="Li K."/>
            <person name="Li Q."/>
            <person name="Liu X."/>
            <person name="Ma X."/>
            <person name="Naidoo K."/>
            <person name="Pethybridge S.J."/>
            <person name="Sun J."/>
            <person name="Steenkamp E.T."/>
            <person name="van der Nest M.A."/>
            <person name="van Wyk S."/>
            <person name="Wingfield M.J."/>
            <person name="Xiong C."/>
            <person name="Yue Q."/>
            <person name="Zhang X."/>
        </authorList>
    </citation>
    <scope>NUCLEOTIDE SEQUENCE [LARGE SCALE GENOMIC DNA]</scope>
    <source>
        <strain evidence="2 3">BP 5553</strain>
    </source>
</reference>
<keyword evidence="3" id="KW-1185">Reference proteome</keyword>
<evidence type="ECO:0000313" key="3">
    <source>
        <dbReference type="Proteomes" id="UP000254866"/>
    </source>
</evidence>
<dbReference type="EMBL" id="NPIC01000012">
    <property type="protein sequence ID" value="RDL31531.1"/>
    <property type="molecule type" value="Genomic_DNA"/>
</dbReference>